<feature type="domain" description="Succinylglutamate desuccinylase/Aspartoacylase catalytic" evidence="5">
    <location>
        <begin position="30"/>
        <end position="214"/>
    </location>
</feature>
<dbReference type="PANTHER" id="PTHR37326:SF1">
    <property type="entry name" value="BLL3975 PROTEIN"/>
    <property type="match status" value="1"/>
</dbReference>
<dbReference type="EMBL" id="MFKF01000132">
    <property type="protein sequence ID" value="OGG52831.1"/>
    <property type="molecule type" value="Genomic_DNA"/>
</dbReference>
<evidence type="ECO:0000313" key="6">
    <source>
        <dbReference type="EMBL" id="OGG52831.1"/>
    </source>
</evidence>
<evidence type="ECO:0000256" key="1">
    <source>
        <dbReference type="ARBA" id="ARBA00001947"/>
    </source>
</evidence>
<dbReference type="CDD" id="cd06251">
    <property type="entry name" value="M14_ASTE_ASPA-like"/>
    <property type="match status" value="1"/>
</dbReference>
<dbReference type="InterPro" id="IPR043795">
    <property type="entry name" value="N-alpha-Ac-DABA-like"/>
</dbReference>
<evidence type="ECO:0000259" key="5">
    <source>
        <dbReference type="Pfam" id="PF24827"/>
    </source>
</evidence>
<evidence type="ECO:0000256" key="3">
    <source>
        <dbReference type="ARBA" id="ARBA00022801"/>
    </source>
</evidence>
<dbReference type="Gene3D" id="3.40.630.10">
    <property type="entry name" value="Zn peptidases"/>
    <property type="match status" value="1"/>
</dbReference>
<proteinExistence type="predicted"/>
<comment type="cofactor">
    <cofactor evidence="1">
        <name>Zn(2+)</name>
        <dbReference type="ChEBI" id="CHEBI:29105"/>
    </cofactor>
</comment>
<dbReference type="GO" id="GO:0046872">
    <property type="term" value="F:metal ion binding"/>
    <property type="evidence" value="ECO:0007669"/>
    <property type="project" value="UniProtKB-KW"/>
</dbReference>
<dbReference type="Proteomes" id="UP000178606">
    <property type="component" value="Unassembled WGS sequence"/>
</dbReference>
<dbReference type="InterPro" id="IPR055438">
    <property type="entry name" value="AstE_AspA_cat"/>
</dbReference>
<dbReference type="Pfam" id="PF24827">
    <property type="entry name" value="AstE_AspA_cat"/>
    <property type="match status" value="1"/>
</dbReference>
<organism evidence="6 7">
    <name type="scientific">Handelsmanbacteria sp. (strain RIFCSPLOWO2_12_FULL_64_10)</name>
    <dbReference type="NCBI Taxonomy" id="1817868"/>
    <lineage>
        <taxon>Bacteria</taxon>
        <taxon>Candidatus Handelsmaniibacteriota</taxon>
    </lineage>
</organism>
<dbReference type="AlphaFoldDB" id="A0A1F6CUX2"/>
<evidence type="ECO:0000256" key="2">
    <source>
        <dbReference type="ARBA" id="ARBA00022723"/>
    </source>
</evidence>
<dbReference type="InterPro" id="IPR053138">
    <property type="entry name" value="N-alpha-Ac-DABA_deacetylase"/>
</dbReference>
<protein>
    <recommendedName>
        <fullName evidence="5">Succinylglutamate desuccinylase/Aspartoacylase catalytic domain-containing protein</fullName>
    </recommendedName>
</protein>
<gene>
    <name evidence="6" type="ORF">A3F84_14210</name>
</gene>
<dbReference type="GO" id="GO:0016811">
    <property type="term" value="F:hydrolase activity, acting on carbon-nitrogen (but not peptide) bonds, in linear amides"/>
    <property type="evidence" value="ECO:0007669"/>
    <property type="project" value="InterPro"/>
</dbReference>
<dbReference type="SUPFAM" id="SSF53187">
    <property type="entry name" value="Zn-dependent exopeptidases"/>
    <property type="match status" value="1"/>
</dbReference>
<evidence type="ECO:0000313" key="7">
    <source>
        <dbReference type="Proteomes" id="UP000178606"/>
    </source>
</evidence>
<name>A0A1F6CUX2_HANXR</name>
<keyword evidence="3" id="KW-0378">Hydrolase</keyword>
<accession>A0A1F6CUX2</accession>
<evidence type="ECO:0000256" key="4">
    <source>
        <dbReference type="ARBA" id="ARBA00022833"/>
    </source>
</evidence>
<reference evidence="6 7" key="1">
    <citation type="journal article" date="2016" name="Nat. Commun.">
        <title>Thousands of microbial genomes shed light on interconnected biogeochemical processes in an aquifer system.</title>
        <authorList>
            <person name="Anantharaman K."/>
            <person name="Brown C.T."/>
            <person name="Hug L.A."/>
            <person name="Sharon I."/>
            <person name="Castelle C.J."/>
            <person name="Probst A.J."/>
            <person name="Thomas B.C."/>
            <person name="Singh A."/>
            <person name="Wilkins M.J."/>
            <person name="Karaoz U."/>
            <person name="Brodie E.L."/>
            <person name="Williams K.H."/>
            <person name="Hubbard S.S."/>
            <person name="Banfield J.F."/>
        </authorList>
    </citation>
    <scope>NUCLEOTIDE SEQUENCE [LARGE SCALE GENOMIC DNA]</scope>
    <source>
        <strain evidence="7">RIFCSPLOWO2_12_FULL_64_10</strain>
    </source>
</reference>
<dbReference type="GO" id="GO:0016788">
    <property type="term" value="F:hydrolase activity, acting on ester bonds"/>
    <property type="evidence" value="ECO:0007669"/>
    <property type="project" value="InterPro"/>
</dbReference>
<comment type="caution">
    <text evidence="6">The sequence shown here is derived from an EMBL/GenBank/DDBJ whole genome shotgun (WGS) entry which is preliminary data.</text>
</comment>
<keyword evidence="4" id="KW-0862">Zinc</keyword>
<sequence length="307" mass="33785">MVQGYWEIAEMQDGTPARLPVALLNGKEDGPVLYLQAVSDGDELNGLAVIRQVLRRVDPARLRGGIIAILIVNTHAFHARQAFNPADGKKMNRCFPGRPDGTSSERIAHQIFHKAVLQADLCIDLHQGGVRPMIDEVRVRVDRRKRYHRDSLELARIFGIGYILDSEGPDGQLAKAAPERGIPTIDPELGGCHGWDAASIRKGVTGVENALRHYGLLPGRPRIPERQIAVDAFTTLLSSRGGFIEYQADLYAHLQAGEDVAHITDPFGNVLETLRAPHEAILWSKSLYPMVASGETVATLGKNIRYI</sequence>
<dbReference type="PANTHER" id="PTHR37326">
    <property type="entry name" value="BLL3975 PROTEIN"/>
    <property type="match status" value="1"/>
</dbReference>
<keyword evidence="2" id="KW-0479">Metal-binding</keyword>
<dbReference type="PIRSF" id="PIRSF039012">
    <property type="entry name" value="ASP"/>
    <property type="match status" value="1"/>
</dbReference>